<evidence type="ECO:0000313" key="1">
    <source>
        <dbReference type="EMBL" id="SVB73976.1"/>
    </source>
</evidence>
<feature type="non-terminal residue" evidence="1">
    <location>
        <position position="39"/>
    </location>
</feature>
<accession>A0A382GFI1</accession>
<dbReference type="AlphaFoldDB" id="A0A382GFI1"/>
<name>A0A382GFI1_9ZZZZ</name>
<dbReference type="EMBL" id="UINC01055282">
    <property type="protein sequence ID" value="SVB73976.1"/>
    <property type="molecule type" value="Genomic_DNA"/>
</dbReference>
<feature type="non-terminal residue" evidence="1">
    <location>
        <position position="1"/>
    </location>
</feature>
<sequence>VSGRISARVLCFSVIWSLYAPQVVTAQVERVADPNWVTP</sequence>
<gene>
    <name evidence="1" type="ORF">METZ01_LOCUS226830</name>
</gene>
<organism evidence="1">
    <name type="scientific">marine metagenome</name>
    <dbReference type="NCBI Taxonomy" id="408172"/>
    <lineage>
        <taxon>unclassified sequences</taxon>
        <taxon>metagenomes</taxon>
        <taxon>ecological metagenomes</taxon>
    </lineage>
</organism>
<reference evidence="1" key="1">
    <citation type="submission" date="2018-05" db="EMBL/GenBank/DDBJ databases">
        <authorList>
            <person name="Lanie J.A."/>
            <person name="Ng W.-L."/>
            <person name="Kazmierczak K.M."/>
            <person name="Andrzejewski T.M."/>
            <person name="Davidsen T.M."/>
            <person name="Wayne K.J."/>
            <person name="Tettelin H."/>
            <person name="Glass J.I."/>
            <person name="Rusch D."/>
            <person name="Podicherti R."/>
            <person name="Tsui H.-C.T."/>
            <person name="Winkler M.E."/>
        </authorList>
    </citation>
    <scope>NUCLEOTIDE SEQUENCE</scope>
</reference>
<protein>
    <submittedName>
        <fullName evidence="1">Uncharacterized protein</fullName>
    </submittedName>
</protein>
<proteinExistence type="predicted"/>